<gene>
    <name evidence="1" type="ORF">GCM10009304_18880</name>
</gene>
<name>A0A917PUJ6_9PSED</name>
<reference evidence="1" key="1">
    <citation type="journal article" date="2014" name="Int. J. Syst. Evol. Microbiol.">
        <title>Complete genome sequence of Corynebacterium casei LMG S-19264T (=DSM 44701T), isolated from a smear-ripened cheese.</title>
        <authorList>
            <consortium name="US DOE Joint Genome Institute (JGI-PGF)"/>
            <person name="Walter F."/>
            <person name="Albersmeier A."/>
            <person name="Kalinowski J."/>
            <person name="Ruckert C."/>
        </authorList>
    </citation>
    <scope>NUCLEOTIDE SEQUENCE</scope>
    <source>
        <strain evidence="1">JCM 30078</strain>
    </source>
</reference>
<accession>A0A917PUJ6</accession>
<dbReference type="RefSeq" id="WP_188982976.1">
    <property type="nucleotide sequence ID" value="NZ_BMPO01000004.1"/>
</dbReference>
<dbReference type="Proteomes" id="UP000635983">
    <property type="component" value="Unassembled WGS sequence"/>
</dbReference>
<dbReference type="EMBL" id="BMPO01000004">
    <property type="protein sequence ID" value="GGJ93215.1"/>
    <property type="molecule type" value="Genomic_DNA"/>
</dbReference>
<protein>
    <recommendedName>
        <fullName evidence="3">Lipoprotein</fullName>
    </recommendedName>
</protein>
<dbReference type="PROSITE" id="PS51257">
    <property type="entry name" value="PROKAR_LIPOPROTEIN"/>
    <property type="match status" value="1"/>
</dbReference>
<dbReference type="AlphaFoldDB" id="A0A917PUJ6"/>
<organism evidence="1 2">
    <name type="scientific">Pseudomonas matsuisoli</name>
    <dbReference type="NCBI Taxonomy" id="1515666"/>
    <lineage>
        <taxon>Bacteria</taxon>
        <taxon>Pseudomonadati</taxon>
        <taxon>Pseudomonadota</taxon>
        <taxon>Gammaproteobacteria</taxon>
        <taxon>Pseudomonadales</taxon>
        <taxon>Pseudomonadaceae</taxon>
        <taxon>Pseudomonas</taxon>
    </lineage>
</organism>
<evidence type="ECO:0008006" key="3">
    <source>
        <dbReference type="Google" id="ProtNLM"/>
    </source>
</evidence>
<evidence type="ECO:0000313" key="2">
    <source>
        <dbReference type="Proteomes" id="UP000635983"/>
    </source>
</evidence>
<keyword evidence="2" id="KW-1185">Reference proteome</keyword>
<proteinExistence type="predicted"/>
<evidence type="ECO:0000313" key="1">
    <source>
        <dbReference type="EMBL" id="GGJ93215.1"/>
    </source>
</evidence>
<comment type="caution">
    <text evidence="1">The sequence shown here is derived from an EMBL/GenBank/DDBJ whole genome shotgun (WGS) entry which is preliminary data.</text>
</comment>
<reference evidence="1" key="2">
    <citation type="submission" date="2020-09" db="EMBL/GenBank/DDBJ databases">
        <authorList>
            <person name="Sun Q."/>
            <person name="Ohkuma M."/>
        </authorList>
    </citation>
    <scope>NUCLEOTIDE SEQUENCE</scope>
    <source>
        <strain evidence="1">JCM 30078</strain>
    </source>
</reference>
<sequence length="140" mass="15747">MRVFLPLCLLFGVSGCGLMMPAHDPSQAWVELTNDNLAAIDVDQRALDDDRYFQVTPGRHELGVRYAFEVSASNIGNGAEPLPRDCRITVQYDHFDAGERYRLVTGQYGFRPWARLYDGRNRVIAQGQERGCGDPDLAVR</sequence>